<evidence type="ECO:0000256" key="5">
    <source>
        <dbReference type="ARBA" id="ARBA00023235"/>
    </source>
</evidence>
<keyword evidence="1 7" id="KW-0732">Signal</keyword>
<keyword evidence="4" id="KW-0143">Chaperone</keyword>
<evidence type="ECO:0000256" key="3">
    <source>
        <dbReference type="ARBA" id="ARBA00023110"/>
    </source>
</evidence>
<sequence length="303" mass="34614">MLKKIVFTALLFSLIIPSVWAEQLSKIAAVVNDEIITTRQLEQRLVSRGERSATDAQKRQELDNMINERLMEQRSREIGLEVSDDDIETAINDVQQQNNISREQLEQALIAQGLSMSGYREQLRGQILRYKLMGYEVKSKVDITRQEVRNYYQEHLDQYRQSPRVRLSRLTFPLGDDPTAARENATIALRKLDDGESVDEVLVNMSPRTRIEGGEMGSFVAGELSETFEQAIADLDSGDHTPLIPLGDALHILKVEERIPGSVADISTVEEQIRGELSQQKMDQKLQEWRENLRSESYVDVRL</sequence>
<keyword evidence="5 6" id="KW-0413">Isomerase</keyword>
<dbReference type="InterPro" id="IPR046357">
    <property type="entry name" value="PPIase_dom_sf"/>
</dbReference>
<keyword evidence="2" id="KW-0574">Periplasm</keyword>
<evidence type="ECO:0000256" key="6">
    <source>
        <dbReference type="PROSITE-ProRule" id="PRU00278"/>
    </source>
</evidence>
<dbReference type="PROSITE" id="PS50198">
    <property type="entry name" value="PPIC_PPIASE_2"/>
    <property type="match status" value="1"/>
</dbReference>
<dbReference type="Pfam" id="PF09312">
    <property type="entry name" value="SurA_N"/>
    <property type="match status" value="1"/>
</dbReference>
<dbReference type="Gene3D" id="1.10.4030.10">
    <property type="entry name" value="Porin chaperone SurA, peptide-binding domain"/>
    <property type="match status" value="1"/>
</dbReference>
<reference evidence="9" key="2">
    <citation type="submission" date="2006-05" db="EMBL/GenBank/DDBJ databases">
        <title>Sequencing of the draft genome and assembly of Desulfuromonas acetoxidans DSM 684.</title>
        <authorList>
            <consortium name="US DOE Joint Genome Institute (JGI-PGF)"/>
            <person name="Copeland A."/>
            <person name="Lucas S."/>
            <person name="Lapidus A."/>
            <person name="Barry K."/>
            <person name="Detter J.C."/>
            <person name="Glavina del Rio T."/>
            <person name="Hammon N."/>
            <person name="Israni S."/>
            <person name="Dalin E."/>
            <person name="Tice H."/>
            <person name="Bruce D."/>
            <person name="Pitluck S."/>
            <person name="Richardson P."/>
        </authorList>
    </citation>
    <scope>NUCLEOTIDE SEQUENCE [LARGE SCALE GENOMIC DNA]</scope>
    <source>
        <strain evidence="9">DSM 684</strain>
    </source>
</reference>
<evidence type="ECO:0000256" key="4">
    <source>
        <dbReference type="ARBA" id="ARBA00023186"/>
    </source>
</evidence>
<evidence type="ECO:0000259" key="8">
    <source>
        <dbReference type="PROSITE" id="PS50198"/>
    </source>
</evidence>
<dbReference type="InterPro" id="IPR000297">
    <property type="entry name" value="PPIase_PpiC"/>
</dbReference>
<comment type="caution">
    <text evidence="9">The sequence shown here is derived from an EMBL/GenBank/DDBJ whole genome shotgun (WGS) entry which is preliminary data.</text>
</comment>
<feature type="domain" description="PpiC" evidence="8">
    <location>
        <begin position="162"/>
        <end position="257"/>
    </location>
</feature>
<feature type="signal peptide" evidence="7">
    <location>
        <begin position="1"/>
        <end position="21"/>
    </location>
</feature>
<dbReference type="Pfam" id="PF13145">
    <property type="entry name" value="Rotamase_2"/>
    <property type="match status" value="1"/>
</dbReference>
<proteinExistence type="predicted"/>
<keyword evidence="3 6" id="KW-0697">Rotamase</keyword>
<evidence type="ECO:0000313" key="9">
    <source>
        <dbReference type="EMBL" id="EAT15634.1"/>
    </source>
</evidence>
<dbReference type="GO" id="GO:0003755">
    <property type="term" value="F:peptidyl-prolyl cis-trans isomerase activity"/>
    <property type="evidence" value="ECO:0007669"/>
    <property type="project" value="UniProtKB-KW"/>
</dbReference>
<dbReference type="InterPro" id="IPR015391">
    <property type="entry name" value="SurA_N"/>
</dbReference>
<dbReference type="EMBL" id="AAEW02000009">
    <property type="protein sequence ID" value="EAT15634.1"/>
    <property type="molecule type" value="Genomic_DNA"/>
</dbReference>
<name>Q1JZD3_DESA6</name>
<feature type="chain" id="PRO_5007923065" evidence="7">
    <location>
        <begin position="22"/>
        <end position="303"/>
    </location>
</feature>
<dbReference type="SUPFAM" id="SSF109998">
    <property type="entry name" value="Triger factor/SurA peptide-binding domain-like"/>
    <property type="match status" value="1"/>
</dbReference>
<evidence type="ECO:0000256" key="7">
    <source>
        <dbReference type="SAM" id="SignalP"/>
    </source>
</evidence>
<dbReference type="InterPro" id="IPR027304">
    <property type="entry name" value="Trigger_fact/SurA_dom_sf"/>
</dbReference>
<dbReference type="PANTHER" id="PTHR47637">
    <property type="entry name" value="CHAPERONE SURA"/>
    <property type="match status" value="1"/>
</dbReference>
<dbReference type="InterPro" id="IPR050280">
    <property type="entry name" value="OMP_Chaperone_SurA"/>
</dbReference>
<accession>Q1JZD3</accession>
<protein>
    <submittedName>
        <fullName evidence="9">PPIC-type PPIASE domain protein</fullName>
    </submittedName>
</protein>
<dbReference type="Proteomes" id="UP000005695">
    <property type="component" value="Unassembled WGS sequence"/>
</dbReference>
<dbReference type="Gene3D" id="3.10.50.40">
    <property type="match status" value="1"/>
</dbReference>
<organism evidence="9 10">
    <name type="scientific">Desulfuromonas acetoxidans (strain DSM 684 / 11070)</name>
    <dbReference type="NCBI Taxonomy" id="281689"/>
    <lineage>
        <taxon>Bacteria</taxon>
        <taxon>Pseudomonadati</taxon>
        <taxon>Thermodesulfobacteriota</taxon>
        <taxon>Desulfuromonadia</taxon>
        <taxon>Desulfuromonadales</taxon>
        <taxon>Desulfuromonadaceae</taxon>
        <taxon>Desulfuromonas</taxon>
    </lineage>
</organism>
<evidence type="ECO:0000256" key="2">
    <source>
        <dbReference type="ARBA" id="ARBA00022764"/>
    </source>
</evidence>
<evidence type="ECO:0000313" key="10">
    <source>
        <dbReference type="Proteomes" id="UP000005695"/>
    </source>
</evidence>
<evidence type="ECO:0000256" key="1">
    <source>
        <dbReference type="ARBA" id="ARBA00022729"/>
    </source>
</evidence>
<dbReference type="RefSeq" id="WP_006000596.1">
    <property type="nucleotide sequence ID" value="NZ_AAEW02000009.1"/>
</dbReference>
<reference evidence="9" key="1">
    <citation type="submission" date="2006-05" db="EMBL/GenBank/DDBJ databases">
        <title>Annotation of the draft genome assembly of Desulfuromonas acetoxidans DSM 684.</title>
        <authorList>
            <consortium name="US DOE Joint Genome Institute (JGI-ORNL)"/>
            <person name="Larimer F."/>
            <person name="Land M."/>
            <person name="Hauser L."/>
        </authorList>
    </citation>
    <scope>NUCLEOTIDE SEQUENCE [LARGE SCALE GENOMIC DNA]</scope>
    <source>
        <strain evidence="9">DSM 684</strain>
    </source>
</reference>
<gene>
    <name evidence="9" type="ORF">Dace_1496</name>
</gene>
<keyword evidence="10" id="KW-1185">Reference proteome</keyword>
<dbReference type="AlphaFoldDB" id="Q1JZD3"/>
<dbReference type="SUPFAM" id="SSF54534">
    <property type="entry name" value="FKBP-like"/>
    <property type="match status" value="1"/>
</dbReference>
<dbReference type="OrthoDB" id="14196at2"/>
<dbReference type="PANTHER" id="PTHR47637:SF1">
    <property type="entry name" value="CHAPERONE SURA"/>
    <property type="match status" value="1"/>
</dbReference>